<dbReference type="GO" id="GO:0009941">
    <property type="term" value="C:chloroplast envelope"/>
    <property type="evidence" value="ECO:0007669"/>
    <property type="project" value="TreeGrafter"/>
</dbReference>
<dbReference type="PANTHER" id="PTHR11773:SF1">
    <property type="entry name" value="GLYCINE DEHYDROGENASE (DECARBOXYLATING), MITOCHONDRIAL"/>
    <property type="match status" value="1"/>
</dbReference>
<dbReference type="Pfam" id="PF02347">
    <property type="entry name" value="GDC-P"/>
    <property type="match status" value="1"/>
</dbReference>
<dbReference type="GO" id="GO:0048046">
    <property type="term" value="C:apoplast"/>
    <property type="evidence" value="ECO:0007669"/>
    <property type="project" value="TreeGrafter"/>
</dbReference>
<name>S8CSI1_9LAMI</name>
<dbReference type="GO" id="GO:0030170">
    <property type="term" value="F:pyridoxal phosphate binding"/>
    <property type="evidence" value="ECO:0007669"/>
    <property type="project" value="TreeGrafter"/>
</dbReference>
<dbReference type="InterPro" id="IPR015424">
    <property type="entry name" value="PyrdxlP-dep_Trfase"/>
</dbReference>
<dbReference type="InterPro" id="IPR015421">
    <property type="entry name" value="PyrdxlP-dep_Trfase_major"/>
</dbReference>
<dbReference type="Proteomes" id="UP000015453">
    <property type="component" value="Unassembled WGS sequence"/>
</dbReference>
<sequence>MERARKLANRAILRRLVSASKQPPLYKPSRYYSSSLSPSVVHGGVGNASRNFARFVGSRSISVEALKPSDTFPRRHNSASPVEQSKMVEALGFETLDSLIDATVPRSIRIDEMKLPIFDRGLTESQMAEHMKELASKNKVFKSFIGMGYYNTFVPPVILRNIMENPAWYTQYTPYQAEISQGRLESLLNYQTMITDLTGLPMSNASLLDEGTAAAEAMAMCNNIQKGKKKTFVIASNCHPQTIDVCVTRAGGFDLKVVVSHVSEIDYKSGDVCGVLVQYPGTEGEVLDYEEFIKKAHAEGVKVVMASDLLALTVLKPPGELGADIVVGSAQRFGVPMGYGGPHAAFLATSQEYKRMMPGRIIGVSVDSSGKPALRMAMQTREQHIRRDKATSNICTAQALLANMAAMY</sequence>
<dbReference type="SUPFAM" id="SSF53383">
    <property type="entry name" value="PLP-dependent transferases"/>
    <property type="match status" value="1"/>
</dbReference>
<keyword evidence="1" id="KW-0560">Oxidoreductase</keyword>
<dbReference type="Gene3D" id="3.40.640.10">
    <property type="entry name" value="Type I PLP-dependent aspartate aminotransferase-like (Major domain)"/>
    <property type="match status" value="1"/>
</dbReference>
<feature type="non-terminal residue" evidence="3">
    <location>
        <position position="408"/>
    </location>
</feature>
<keyword evidence="4" id="KW-1185">Reference proteome</keyword>
<dbReference type="InterPro" id="IPR020581">
    <property type="entry name" value="GDC_P"/>
</dbReference>
<evidence type="ECO:0000259" key="2">
    <source>
        <dbReference type="Pfam" id="PF02347"/>
    </source>
</evidence>
<dbReference type="GO" id="GO:0016594">
    <property type="term" value="F:glycine binding"/>
    <property type="evidence" value="ECO:0007669"/>
    <property type="project" value="TreeGrafter"/>
</dbReference>
<dbReference type="GO" id="GO:0004375">
    <property type="term" value="F:glycine dehydrogenase (decarboxylating) activity"/>
    <property type="evidence" value="ECO:0007669"/>
    <property type="project" value="InterPro"/>
</dbReference>
<dbReference type="InterPro" id="IPR049315">
    <property type="entry name" value="GDC-P_N"/>
</dbReference>
<dbReference type="FunFam" id="3.40.640.10:FF:000005">
    <property type="entry name" value="Glycine dehydrogenase (decarboxylating), mitochondrial"/>
    <property type="match status" value="1"/>
</dbReference>
<dbReference type="EMBL" id="AUSU01001755">
    <property type="protein sequence ID" value="EPS70254.1"/>
    <property type="molecule type" value="Genomic_DNA"/>
</dbReference>
<comment type="caution">
    <text evidence="3">The sequence shown here is derived from an EMBL/GenBank/DDBJ whole genome shotgun (WGS) entry which is preliminary data.</text>
</comment>
<dbReference type="GO" id="GO:0005739">
    <property type="term" value="C:mitochondrion"/>
    <property type="evidence" value="ECO:0007669"/>
    <property type="project" value="TreeGrafter"/>
</dbReference>
<dbReference type="GO" id="GO:0005960">
    <property type="term" value="C:glycine cleavage complex"/>
    <property type="evidence" value="ECO:0007669"/>
    <property type="project" value="TreeGrafter"/>
</dbReference>
<accession>S8CSI1</accession>
<evidence type="ECO:0000256" key="1">
    <source>
        <dbReference type="ARBA" id="ARBA00023002"/>
    </source>
</evidence>
<feature type="domain" description="Glycine cleavage system P-protein N-terminal" evidence="2">
    <location>
        <begin position="75"/>
        <end position="408"/>
    </location>
</feature>
<dbReference type="GO" id="GO:0019464">
    <property type="term" value="P:glycine decarboxylation via glycine cleavage system"/>
    <property type="evidence" value="ECO:0007669"/>
    <property type="project" value="TreeGrafter"/>
</dbReference>
<dbReference type="PANTHER" id="PTHR11773">
    <property type="entry name" value="GLYCINE DEHYDROGENASE, DECARBOXYLATING"/>
    <property type="match status" value="1"/>
</dbReference>
<dbReference type="AlphaFoldDB" id="S8CSI1"/>
<evidence type="ECO:0000313" key="4">
    <source>
        <dbReference type="Proteomes" id="UP000015453"/>
    </source>
</evidence>
<evidence type="ECO:0000313" key="3">
    <source>
        <dbReference type="EMBL" id="EPS70254.1"/>
    </source>
</evidence>
<dbReference type="CDD" id="cd00613">
    <property type="entry name" value="GDC-P"/>
    <property type="match status" value="1"/>
</dbReference>
<dbReference type="OrthoDB" id="6537869at2759"/>
<protein>
    <submittedName>
        <fullName evidence="3">Precursor of carboxylase p-protein 1, glycine decarboxylase complex</fullName>
    </submittedName>
</protein>
<gene>
    <name evidence="3" type="ORF">M569_04506</name>
</gene>
<reference evidence="3 4" key="1">
    <citation type="journal article" date="2013" name="BMC Genomics">
        <title>The miniature genome of a carnivorous plant Genlisea aurea contains a low number of genes and short non-coding sequences.</title>
        <authorList>
            <person name="Leushkin E.V."/>
            <person name="Sutormin R.A."/>
            <person name="Nabieva E.R."/>
            <person name="Penin A.A."/>
            <person name="Kondrashov A.S."/>
            <person name="Logacheva M.D."/>
        </authorList>
    </citation>
    <scope>NUCLEOTIDE SEQUENCE [LARGE SCALE GENOMIC DNA]</scope>
</reference>
<organism evidence="3 4">
    <name type="scientific">Genlisea aurea</name>
    <dbReference type="NCBI Taxonomy" id="192259"/>
    <lineage>
        <taxon>Eukaryota</taxon>
        <taxon>Viridiplantae</taxon>
        <taxon>Streptophyta</taxon>
        <taxon>Embryophyta</taxon>
        <taxon>Tracheophyta</taxon>
        <taxon>Spermatophyta</taxon>
        <taxon>Magnoliopsida</taxon>
        <taxon>eudicotyledons</taxon>
        <taxon>Gunneridae</taxon>
        <taxon>Pentapetalae</taxon>
        <taxon>asterids</taxon>
        <taxon>lamiids</taxon>
        <taxon>Lamiales</taxon>
        <taxon>Lentibulariaceae</taxon>
        <taxon>Genlisea</taxon>
    </lineage>
</organism>
<proteinExistence type="predicted"/>